<dbReference type="RefSeq" id="WP_067150761.1">
    <property type="nucleotide sequence ID" value="NZ_CP014864.1"/>
</dbReference>
<proteinExistence type="predicted"/>
<dbReference type="Pfam" id="PF13589">
    <property type="entry name" value="HATPase_c_3"/>
    <property type="match status" value="1"/>
</dbReference>
<accession>A0A143HJ23</accession>
<protein>
    <recommendedName>
        <fullName evidence="2">Conserved hypothetical protein CHP02391 domain-containing protein</fullName>
    </recommendedName>
</protein>
<evidence type="ECO:0000256" key="1">
    <source>
        <dbReference type="SAM" id="MobiDB-lite"/>
    </source>
</evidence>
<dbReference type="KEGG" id="mthd:A3224_01925"/>
<dbReference type="InterPro" id="IPR036890">
    <property type="entry name" value="HATPase_C_sf"/>
</dbReference>
<gene>
    <name evidence="3" type="ORF">A3224_01925</name>
</gene>
<dbReference type="Pfam" id="PF09509">
    <property type="entry name" value="Hypoth_Ymh"/>
    <property type="match status" value="1"/>
</dbReference>
<evidence type="ECO:0000313" key="4">
    <source>
        <dbReference type="Proteomes" id="UP000076077"/>
    </source>
</evidence>
<dbReference type="InterPro" id="IPR012654">
    <property type="entry name" value="CHP02391"/>
</dbReference>
<dbReference type="Proteomes" id="UP000076077">
    <property type="component" value="Chromosome"/>
</dbReference>
<dbReference type="STRING" id="252514.A3224_01925"/>
<evidence type="ECO:0000313" key="3">
    <source>
        <dbReference type="EMBL" id="AMX01501.1"/>
    </source>
</evidence>
<reference evidence="4" key="1">
    <citation type="submission" date="2016-03" db="EMBL/GenBank/DDBJ databases">
        <authorList>
            <person name="Lee Y.-S."/>
            <person name="Choi Y.-L."/>
        </authorList>
    </citation>
    <scope>NUCLEOTIDE SEQUENCE [LARGE SCALE GENOMIC DNA]</scope>
    <source>
        <strain evidence="4">DAU221</strain>
    </source>
</reference>
<dbReference type="REBASE" id="143434">
    <property type="entry name" value="Mth221ORF1930P"/>
</dbReference>
<dbReference type="OrthoDB" id="9816482at2"/>
<feature type="region of interest" description="Disordered" evidence="1">
    <location>
        <begin position="538"/>
        <end position="557"/>
    </location>
</feature>
<feature type="compositionally biased region" description="Low complexity" evidence="1">
    <location>
        <begin position="545"/>
        <end position="557"/>
    </location>
</feature>
<name>A0A143HJ23_MICTH</name>
<dbReference type="AlphaFoldDB" id="A0A143HJ23"/>
<dbReference type="NCBIfam" id="TIGR02391">
    <property type="entry name" value="hypoth_ymh"/>
    <property type="match status" value="1"/>
</dbReference>
<organism evidence="3 4">
    <name type="scientific">Microbulbifer thermotolerans</name>
    <dbReference type="NCBI Taxonomy" id="252514"/>
    <lineage>
        <taxon>Bacteria</taxon>
        <taxon>Pseudomonadati</taxon>
        <taxon>Pseudomonadota</taxon>
        <taxon>Gammaproteobacteria</taxon>
        <taxon>Cellvibrionales</taxon>
        <taxon>Microbulbiferaceae</taxon>
        <taxon>Microbulbifer</taxon>
    </lineage>
</organism>
<sequence>MDYELKFDPKTIEHLGVKMYSTLPPALAEIISNAYDADSDKVILTFHEQNRVPKSISIKDDGEGMSASDIQNKFLVIGRNRRDVEGDKPSKKHNRLPTGKKGLGKLALFGLAKKITVDTVQDGLRNRFVLDWDNLLSADGSYHPQIEIANQKTDSPNGTTIKLSELKRKTPFDLESIADSLSKIFIIDNSFSIELKTTNPDDKSILVNNERKYALIEQEFTWTEKDLISSDSDYYGKISFTFITTKTPIPPNSGLRGVTLFSRGKLVNAPEYFSSSTSSHFYQYLTGWIRADFIDLLDEDVISTNRQSINWDHPEMQELREFLSKLILQVGKEWREKRKNKKEERFSKNTGIDKEKWLSSMSDDVRKPVEKIVDVMTKDEEVESTFTPIIQALHEIVPEYPELHWRHLHKKIRSRIQSYYENQQFAEAADQGTKVYGQILREISGESLDGTDLAKLFATGDKKRPKKPKIKVADVNTESGWNIQEGQAHMTRGVMAGFRNPMNHAPIDVVVPEIFTQLDCLNILSLISYLTTRLDYSDNDRSENNSESSASDNKCNW</sequence>
<evidence type="ECO:0000259" key="2">
    <source>
        <dbReference type="Pfam" id="PF09509"/>
    </source>
</evidence>
<dbReference type="GeneID" id="76606803"/>
<feature type="domain" description="Conserved hypothetical protein CHP02391" evidence="2">
    <location>
        <begin position="406"/>
        <end position="534"/>
    </location>
</feature>
<dbReference type="EMBL" id="CP014864">
    <property type="protein sequence ID" value="AMX01501.1"/>
    <property type="molecule type" value="Genomic_DNA"/>
</dbReference>
<dbReference type="SUPFAM" id="SSF55874">
    <property type="entry name" value="ATPase domain of HSP90 chaperone/DNA topoisomerase II/histidine kinase"/>
    <property type="match status" value="1"/>
</dbReference>
<keyword evidence="4" id="KW-1185">Reference proteome</keyword>
<dbReference type="Gene3D" id="3.30.565.10">
    <property type="entry name" value="Histidine kinase-like ATPase, C-terminal domain"/>
    <property type="match status" value="1"/>
</dbReference>